<evidence type="ECO:0000256" key="1">
    <source>
        <dbReference type="SAM" id="SignalP"/>
    </source>
</evidence>
<organism evidence="2 3">
    <name type="scientific">Neoarthrinium moseri</name>
    <dbReference type="NCBI Taxonomy" id="1658444"/>
    <lineage>
        <taxon>Eukaryota</taxon>
        <taxon>Fungi</taxon>
        <taxon>Dikarya</taxon>
        <taxon>Ascomycota</taxon>
        <taxon>Pezizomycotina</taxon>
        <taxon>Sordariomycetes</taxon>
        <taxon>Xylariomycetidae</taxon>
        <taxon>Amphisphaeriales</taxon>
        <taxon>Apiosporaceae</taxon>
        <taxon>Neoarthrinium</taxon>
    </lineage>
</organism>
<reference evidence="2" key="1">
    <citation type="submission" date="2021-03" db="EMBL/GenBank/DDBJ databases">
        <title>Revisited historic fungal species revealed as producer of novel bioactive compounds through whole genome sequencing and comparative genomics.</title>
        <authorList>
            <person name="Vignolle G.A."/>
            <person name="Hochenegger N."/>
            <person name="Mach R.L."/>
            <person name="Mach-Aigner A.R."/>
            <person name="Javad Rahimi M."/>
            <person name="Salim K.A."/>
            <person name="Chan C.M."/>
            <person name="Lim L.B.L."/>
            <person name="Cai F."/>
            <person name="Druzhinina I.S."/>
            <person name="U'Ren J.M."/>
            <person name="Derntl C."/>
        </authorList>
    </citation>
    <scope>NUCLEOTIDE SEQUENCE</scope>
    <source>
        <strain evidence="2">TUCIM 5799</strain>
    </source>
</reference>
<comment type="caution">
    <text evidence="2">The sequence shown here is derived from an EMBL/GenBank/DDBJ whole genome shotgun (WGS) entry which is preliminary data.</text>
</comment>
<protein>
    <submittedName>
        <fullName evidence="2">Uncharacterized protein</fullName>
    </submittedName>
</protein>
<sequence>MQPFKVLRLFLLALTGVSCATANMPTANQDIAAQLEIWGVANVTELAMAKNGTHPNYHQKNVVQRCKNFNLEASKKGDPNDAKKTINRLFARAECKGLYGAPNGFRCSYIDLSLCFTLTGDTQIVKRQLGRAFESCDAKNCVVDTSTVGKCYGCKHPAQPNATDTWAKFDLDGVLDSDFGFLSCYGRGGFECPDEGDPMPY</sequence>
<evidence type="ECO:0000313" key="2">
    <source>
        <dbReference type="EMBL" id="KAI1855934.1"/>
    </source>
</evidence>
<dbReference type="Proteomes" id="UP000829685">
    <property type="component" value="Unassembled WGS sequence"/>
</dbReference>
<proteinExistence type="predicted"/>
<dbReference type="EMBL" id="JAFIMR010000048">
    <property type="protein sequence ID" value="KAI1855934.1"/>
    <property type="molecule type" value="Genomic_DNA"/>
</dbReference>
<evidence type="ECO:0000313" key="3">
    <source>
        <dbReference type="Proteomes" id="UP000829685"/>
    </source>
</evidence>
<dbReference type="AlphaFoldDB" id="A0A9Q0AK06"/>
<feature type="signal peptide" evidence="1">
    <location>
        <begin position="1"/>
        <end position="22"/>
    </location>
</feature>
<dbReference type="PROSITE" id="PS51257">
    <property type="entry name" value="PROKAR_LIPOPROTEIN"/>
    <property type="match status" value="1"/>
</dbReference>
<feature type="chain" id="PRO_5040515050" evidence="1">
    <location>
        <begin position="23"/>
        <end position="201"/>
    </location>
</feature>
<name>A0A9Q0AK06_9PEZI</name>
<gene>
    <name evidence="2" type="ORF">JX265_012017</name>
</gene>
<accession>A0A9Q0AK06</accession>
<keyword evidence="1" id="KW-0732">Signal</keyword>
<keyword evidence="3" id="KW-1185">Reference proteome</keyword>